<dbReference type="GO" id="GO:0006617">
    <property type="term" value="P:SRP-dependent cotranslational protein targeting to membrane, signal sequence recognition"/>
    <property type="evidence" value="ECO:0007669"/>
    <property type="project" value="TreeGrafter"/>
</dbReference>
<dbReference type="InterPro" id="IPR002778">
    <property type="entry name" value="Signal_recog_particle_SRP19"/>
</dbReference>
<name>A0A2G9SI50_AQUCT</name>
<organism evidence="12 13">
    <name type="scientific">Aquarana catesbeiana</name>
    <name type="common">American bullfrog</name>
    <name type="synonym">Rana catesbeiana</name>
    <dbReference type="NCBI Taxonomy" id="8400"/>
    <lineage>
        <taxon>Eukaryota</taxon>
        <taxon>Metazoa</taxon>
        <taxon>Chordata</taxon>
        <taxon>Craniata</taxon>
        <taxon>Vertebrata</taxon>
        <taxon>Euteleostomi</taxon>
        <taxon>Amphibia</taxon>
        <taxon>Batrachia</taxon>
        <taxon>Anura</taxon>
        <taxon>Neobatrachia</taxon>
        <taxon>Ranoidea</taxon>
        <taxon>Ranidae</taxon>
        <taxon>Aquarana</taxon>
    </lineage>
</organism>
<comment type="function">
    <text evidence="10">Component of the signal recognition particle (SRP) complex, a ribonucleoprotein complex that mediates the cotranslational targeting of secretory and membrane proteins to the endoplasmic reticulum (ER). Binds directly to 7SL RNA. Mediates binding of SRP54 to the SRP complex.</text>
</comment>
<dbReference type="Pfam" id="PF01922">
    <property type="entry name" value="SRP19"/>
    <property type="match status" value="1"/>
</dbReference>
<keyword evidence="8" id="KW-0687">Ribonucleoprotein</keyword>
<accession>A0A2G9SI50</accession>
<evidence type="ECO:0000256" key="7">
    <source>
        <dbReference type="ARBA" id="ARBA00023242"/>
    </source>
</evidence>
<dbReference type="FunFam" id="3.30.56.30:FF:000002">
    <property type="entry name" value="Signal recognition particle 19kDa"/>
    <property type="match status" value="1"/>
</dbReference>
<keyword evidence="7" id="KW-0539">Nucleus</keyword>
<protein>
    <recommendedName>
        <fullName evidence="9">Signal recognition particle 19 kDa protein</fullName>
    </recommendedName>
</protein>
<comment type="subcellular location">
    <subcellularLocation>
        <location evidence="1">Cytoplasm</location>
    </subcellularLocation>
    <subcellularLocation>
        <location evidence="2">Nucleus</location>
        <location evidence="2">Nucleolus</location>
    </subcellularLocation>
</comment>
<evidence type="ECO:0000256" key="1">
    <source>
        <dbReference type="ARBA" id="ARBA00004496"/>
    </source>
</evidence>
<evidence type="ECO:0000256" key="8">
    <source>
        <dbReference type="ARBA" id="ARBA00023274"/>
    </source>
</evidence>
<evidence type="ECO:0000313" key="12">
    <source>
        <dbReference type="EMBL" id="PIO39810.1"/>
    </source>
</evidence>
<evidence type="ECO:0000256" key="6">
    <source>
        <dbReference type="ARBA" id="ARBA00023135"/>
    </source>
</evidence>
<feature type="non-terminal residue" evidence="12">
    <location>
        <position position="1"/>
    </location>
</feature>
<dbReference type="OrthoDB" id="2190947at2759"/>
<keyword evidence="4" id="KW-0963">Cytoplasm</keyword>
<dbReference type="SUPFAM" id="SSF69695">
    <property type="entry name" value="SRP19"/>
    <property type="match status" value="1"/>
</dbReference>
<evidence type="ECO:0000256" key="10">
    <source>
        <dbReference type="ARBA" id="ARBA00045518"/>
    </source>
</evidence>
<dbReference type="PANTHER" id="PTHR17453:SF0">
    <property type="entry name" value="SIGNAL RECOGNITION PARTICLE 19 KDA PROTEIN"/>
    <property type="match status" value="1"/>
</dbReference>
<evidence type="ECO:0000256" key="3">
    <source>
        <dbReference type="ARBA" id="ARBA00008910"/>
    </source>
</evidence>
<evidence type="ECO:0000256" key="11">
    <source>
        <dbReference type="SAM" id="MobiDB-lite"/>
    </source>
</evidence>
<comment type="similarity">
    <text evidence="3">Belongs to the SRP19 family.</text>
</comment>
<keyword evidence="13" id="KW-1185">Reference proteome</keyword>
<dbReference type="GO" id="GO:0008312">
    <property type="term" value="F:7S RNA binding"/>
    <property type="evidence" value="ECO:0007669"/>
    <property type="project" value="InterPro"/>
</dbReference>
<keyword evidence="5" id="KW-0694">RNA-binding</keyword>
<dbReference type="GO" id="GO:0005730">
    <property type="term" value="C:nucleolus"/>
    <property type="evidence" value="ECO:0007669"/>
    <property type="project" value="UniProtKB-SubCell"/>
</dbReference>
<dbReference type="Proteomes" id="UP000228934">
    <property type="component" value="Unassembled WGS sequence"/>
</dbReference>
<evidence type="ECO:0000313" key="13">
    <source>
        <dbReference type="Proteomes" id="UP000228934"/>
    </source>
</evidence>
<gene>
    <name evidence="12" type="ORF">AB205_0192730</name>
</gene>
<dbReference type="Gene3D" id="3.30.56.30">
    <property type="entry name" value="Signal recognition particle, SRP19-like subunit"/>
    <property type="match status" value="1"/>
</dbReference>
<dbReference type="PANTHER" id="PTHR17453">
    <property type="entry name" value="SIGNAL RECOGNITION PARTICLE 19 KD PROTEIN"/>
    <property type="match status" value="1"/>
</dbReference>
<evidence type="ECO:0000256" key="2">
    <source>
        <dbReference type="ARBA" id="ARBA00004604"/>
    </source>
</evidence>
<reference evidence="13" key="1">
    <citation type="journal article" date="2017" name="Nat. Commun.">
        <title>The North American bullfrog draft genome provides insight into hormonal regulation of long noncoding RNA.</title>
        <authorList>
            <person name="Hammond S.A."/>
            <person name="Warren R.L."/>
            <person name="Vandervalk B.P."/>
            <person name="Kucuk E."/>
            <person name="Khan H."/>
            <person name="Gibb E.A."/>
            <person name="Pandoh P."/>
            <person name="Kirk H."/>
            <person name="Zhao Y."/>
            <person name="Jones M."/>
            <person name="Mungall A.J."/>
            <person name="Coope R."/>
            <person name="Pleasance S."/>
            <person name="Moore R.A."/>
            <person name="Holt R.A."/>
            <person name="Round J.M."/>
            <person name="Ohora S."/>
            <person name="Walle B.V."/>
            <person name="Veldhoen N."/>
            <person name="Helbing C.C."/>
            <person name="Birol I."/>
        </authorList>
    </citation>
    <scope>NUCLEOTIDE SEQUENCE [LARGE SCALE GENOMIC DNA]</scope>
</reference>
<evidence type="ECO:0000256" key="9">
    <source>
        <dbReference type="ARBA" id="ARBA00033772"/>
    </source>
</evidence>
<evidence type="ECO:0000256" key="4">
    <source>
        <dbReference type="ARBA" id="ARBA00022490"/>
    </source>
</evidence>
<proteinExistence type="inferred from homology"/>
<keyword evidence="6" id="KW-0733">Signal recognition particle</keyword>
<sequence length="180" mass="20491">SCLWVPGSSSQQLQQRGKKILICNTEETRSWQTCRNFIQTHPVSVEGSINIFICIYPAYINNKKTIAEGRRIPIERAVQNPTCTEIADVCRANKLNAIIEADKMYTREWNRDVQYKGRVRVQLRNEDGTPCVEKLQSRKAIMIRVAEEIPKLKTRTQKTGGGDQAVQQGEGGKKSKKKKK</sequence>
<evidence type="ECO:0000256" key="5">
    <source>
        <dbReference type="ARBA" id="ARBA00022884"/>
    </source>
</evidence>
<dbReference type="AlphaFoldDB" id="A0A2G9SI50"/>
<dbReference type="GO" id="GO:0005786">
    <property type="term" value="C:signal recognition particle, endoplasmic reticulum targeting"/>
    <property type="evidence" value="ECO:0007669"/>
    <property type="project" value="UniProtKB-KW"/>
</dbReference>
<feature type="region of interest" description="Disordered" evidence="11">
    <location>
        <begin position="152"/>
        <end position="180"/>
    </location>
</feature>
<dbReference type="InterPro" id="IPR036521">
    <property type="entry name" value="SRP19-like_sf"/>
</dbReference>
<dbReference type="EMBL" id="KV924089">
    <property type="protein sequence ID" value="PIO39810.1"/>
    <property type="molecule type" value="Genomic_DNA"/>
</dbReference>